<keyword evidence="1" id="KW-0812">Transmembrane</keyword>
<evidence type="ECO:0000313" key="1">
    <source>
        <dbReference type="EMBL" id="RNA37623.1"/>
    </source>
</evidence>
<reference evidence="1 2" key="1">
    <citation type="journal article" date="2018" name="Sci. Rep.">
        <title>Genomic signatures of local adaptation to the degree of environmental predictability in rotifers.</title>
        <authorList>
            <person name="Franch-Gras L."/>
            <person name="Hahn C."/>
            <person name="Garcia-Roger E.M."/>
            <person name="Carmona M.J."/>
            <person name="Serra M."/>
            <person name="Gomez A."/>
        </authorList>
    </citation>
    <scope>NUCLEOTIDE SEQUENCE [LARGE SCALE GENOMIC DNA]</scope>
    <source>
        <strain evidence="1">HYR1</strain>
    </source>
</reference>
<evidence type="ECO:0000313" key="2">
    <source>
        <dbReference type="Proteomes" id="UP000276133"/>
    </source>
</evidence>
<dbReference type="PANTHER" id="PTHR31362:SF0">
    <property type="entry name" value="EXOSTOSIN DOMAIN-CONTAINING PROTEIN-RELATED"/>
    <property type="match status" value="1"/>
</dbReference>
<comment type="caution">
    <text evidence="1">The sequence shown here is derived from an EMBL/GenBank/DDBJ whole genome shotgun (WGS) entry which is preliminary data.</text>
</comment>
<sequence length="728" mass="85713">MLNQKPVEKWIVISTYLPPTNKFKILSKNVDFQPLVVGDKKTNKLWHKNNEIFLSIEIQKQSGLKSHSSIPFNSYARKNIGYLYAIKNGAKFIFDTDNDKSANVDLESNFVYDENDKGLINDDPASKRMVNPYAHFGQPFIYPRGFPLDEIQKSFDNSYVSGPRKVSVVQQGIFNGDSAIDAMFPFSKKLNNQQINIKFDESAPPFQVPLYKMAPYTSKNTLISYAGFWSLYLPHSVSSQLVDIWRSYWAQRLMWLLNQTVSFSYANAYKSSYTNLYLKDSEGDNYIHLVTKSFVDFLFEWKCLYNFFYECMIQLTVNMAEEGFWDKSEINSIKNWIFDLQSVGYQEPKIINSENRGTNDNFGTNYLFGDFGYTRIRYSPEFYTPNELVAHLKNSSSLLPDNVEPFQFFKTMCKKYGITLEDAKKNVSRKEKFSVLVTFNHEPIVENILILSKLYQHKFQNLIFCGYKLIEKLKIYKDKIRKLDSFTFIEIENSLGGIYHYFCLNKAIEMGYKTEGFLLMSDDVFLKYWNLRSFNMNNVWFPFDLTLFLNPNKPLKEWGHSIKGFRNLLKTWDEMEEISKSRSVSEHEVNIIKNYFNQIDNNQDSKSDLKHIRKIKISGADIFYVPKRKFSDFYFLSKMFRKHNTFLEIAVPNILAGIESNNSIQIMNGHYDWVGVPLNFDRYEKYQVFYHPFKLSKLKYDQIGSNYCKYYLSDVFEFENFSKYLKKN</sequence>
<organism evidence="1 2">
    <name type="scientific">Brachionus plicatilis</name>
    <name type="common">Marine rotifer</name>
    <name type="synonym">Brachionus muelleri</name>
    <dbReference type="NCBI Taxonomy" id="10195"/>
    <lineage>
        <taxon>Eukaryota</taxon>
        <taxon>Metazoa</taxon>
        <taxon>Spiralia</taxon>
        <taxon>Gnathifera</taxon>
        <taxon>Rotifera</taxon>
        <taxon>Eurotatoria</taxon>
        <taxon>Monogononta</taxon>
        <taxon>Pseudotrocha</taxon>
        <taxon>Ploima</taxon>
        <taxon>Brachionidae</taxon>
        <taxon>Brachionus</taxon>
    </lineage>
</organism>
<keyword evidence="2" id="KW-1185">Reference proteome</keyword>
<dbReference type="PANTHER" id="PTHR31362">
    <property type="entry name" value="GLYCOSYLTRANSFERASE STELLO1-RELATED"/>
    <property type="match status" value="1"/>
</dbReference>
<gene>
    <name evidence="1" type="ORF">BpHYR1_007684</name>
</gene>
<dbReference type="Proteomes" id="UP000276133">
    <property type="component" value="Unassembled WGS sequence"/>
</dbReference>
<protein>
    <submittedName>
        <fullName evidence="1">Transmembrane (DUF288)</fullName>
    </submittedName>
</protein>
<dbReference type="Pfam" id="PF03385">
    <property type="entry name" value="STELLO"/>
    <property type="match status" value="1"/>
</dbReference>
<keyword evidence="1" id="KW-0472">Membrane</keyword>
<accession>A0A3M7SP87</accession>
<dbReference type="EMBL" id="REGN01001011">
    <property type="protein sequence ID" value="RNA37623.1"/>
    <property type="molecule type" value="Genomic_DNA"/>
</dbReference>
<dbReference type="STRING" id="10195.A0A3M7SP87"/>
<proteinExistence type="predicted"/>
<dbReference type="InterPro" id="IPR005049">
    <property type="entry name" value="STL-like"/>
</dbReference>
<dbReference type="AlphaFoldDB" id="A0A3M7SP87"/>
<dbReference type="OrthoDB" id="408493at2759"/>
<name>A0A3M7SP87_BRAPC</name>